<evidence type="ECO:0000256" key="4">
    <source>
        <dbReference type="ARBA" id="ARBA00019242"/>
    </source>
</evidence>
<keyword evidence="12" id="KW-1185">Reference proteome</keyword>
<evidence type="ECO:0000256" key="3">
    <source>
        <dbReference type="ARBA" id="ARBA00008300"/>
    </source>
</evidence>
<gene>
    <name evidence="11" type="ORF">MGAL_10B066691</name>
</gene>
<evidence type="ECO:0000256" key="5">
    <source>
        <dbReference type="ARBA" id="ARBA00022677"/>
    </source>
</evidence>
<evidence type="ECO:0000256" key="7">
    <source>
        <dbReference type="ARBA" id="ARBA00022824"/>
    </source>
</evidence>
<dbReference type="EMBL" id="UYJE01009720">
    <property type="protein sequence ID" value="VDI76105.1"/>
    <property type="molecule type" value="Genomic_DNA"/>
</dbReference>
<evidence type="ECO:0000256" key="1">
    <source>
        <dbReference type="ARBA" id="ARBA00004240"/>
    </source>
</evidence>
<comment type="similarity">
    <text evidence="3">Belongs to the AB hydrolase superfamily. LDAH family.</text>
</comment>
<dbReference type="EC" id="3.1.1.13" evidence="9"/>
<comment type="caution">
    <text evidence="11">The sequence shown here is derived from an EMBL/GenBank/DDBJ whole genome shotgun (WGS) entry which is preliminary data.</text>
</comment>
<keyword evidence="6" id="KW-0378">Hydrolase</keyword>
<dbReference type="Proteomes" id="UP000596742">
    <property type="component" value="Unassembled WGS sequence"/>
</dbReference>
<name>A0A8B6HAT6_MYTGA</name>
<dbReference type="GO" id="GO:0004771">
    <property type="term" value="F:sterol ester esterase activity"/>
    <property type="evidence" value="ECO:0007669"/>
    <property type="project" value="UniProtKB-EC"/>
</dbReference>
<dbReference type="Gene3D" id="3.40.50.1820">
    <property type="entry name" value="alpha/beta hydrolase"/>
    <property type="match status" value="1"/>
</dbReference>
<comment type="subcellular location">
    <subcellularLocation>
        <location evidence="1">Endoplasmic reticulum</location>
    </subcellularLocation>
    <subcellularLocation>
        <location evidence="2">Lipid droplet</location>
    </subcellularLocation>
</comment>
<dbReference type="PANTHER" id="PTHR13390">
    <property type="entry name" value="LIPASE"/>
    <property type="match status" value="1"/>
</dbReference>
<keyword evidence="5" id="KW-0551">Lipid droplet</keyword>
<accession>A0A8B6HAT6</accession>
<comment type="catalytic activity">
    <reaction evidence="10">
        <text>a cholesterol ester + H2O = cholesterol + a fatty acid + H(+)</text>
        <dbReference type="Rhea" id="RHEA:36403"/>
        <dbReference type="ChEBI" id="CHEBI:15377"/>
        <dbReference type="ChEBI" id="CHEBI:15378"/>
        <dbReference type="ChEBI" id="CHEBI:16113"/>
        <dbReference type="ChEBI" id="CHEBI:17002"/>
        <dbReference type="ChEBI" id="CHEBI:28868"/>
        <dbReference type="EC" id="3.1.1.13"/>
    </reaction>
    <physiologicalReaction direction="left-to-right" evidence="10">
        <dbReference type="Rhea" id="RHEA:36404"/>
    </physiologicalReaction>
</comment>
<sequence length="308" mass="35605">MEDIHRKSEIVHILGMPTHILKYGTIGQSGVIFLIIPGNPGIAEYYDEFMKVLYQNSKYTIPVWTISHAGHVSIPKSADNLAIEKASYSVCSLEGQIKHKLTFIKDHIPSNVKLVLIGHSIGCYMILKLLDDLDHQVLRCFMLFPTIERMAESPKGQVATPLLKYLRWLGALIVQGLSYLSPHMQFRLILWYFRGKTVPDCIYNASMSLFDSFCVSNVMYMANMEMQKVQKLDEDLIKRHLSKISFYYGSDDHWCPKSYYYEFRDKFPHADTRLCKDDHDHAFVLEGSQQMADILSSWVERDLHKIND</sequence>
<protein>
    <recommendedName>
        <fullName evidence="4">Lipid droplet-associated hydrolase</fullName>
        <ecNumber evidence="9">3.1.1.13</ecNumber>
    </recommendedName>
    <alternativeName>
        <fullName evidence="8">Lipid droplet-associated serine hydrolase</fullName>
    </alternativeName>
</protein>
<dbReference type="InterPro" id="IPR029058">
    <property type="entry name" value="AB_hydrolase_fold"/>
</dbReference>
<evidence type="ECO:0000313" key="12">
    <source>
        <dbReference type="Proteomes" id="UP000596742"/>
    </source>
</evidence>
<dbReference type="OrthoDB" id="448051at2759"/>
<evidence type="ECO:0000256" key="9">
    <source>
        <dbReference type="ARBA" id="ARBA00039150"/>
    </source>
</evidence>
<dbReference type="Pfam" id="PF10230">
    <property type="entry name" value="LIDHydrolase"/>
    <property type="match status" value="1"/>
</dbReference>
<evidence type="ECO:0000256" key="10">
    <source>
        <dbReference type="ARBA" id="ARBA00049527"/>
    </source>
</evidence>
<keyword evidence="7" id="KW-0256">Endoplasmic reticulum</keyword>
<dbReference type="InterPro" id="IPR019363">
    <property type="entry name" value="LDAH"/>
</dbReference>
<organism evidence="11 12">
    <name type="scientific">Mytilus galloprovincialis</name>
    <name type="common">Mediterranean mussel</name>
    <dbReference type="NCBI Taxonomy" id="29158"/>
    <lineage>
        <taxon>Eukaryota</taxon>
        <taxon>Metazoa</taxon>
        <taxon>Spiralia</taxon>
        <taxon>Lophotrochozoa</taxon>
        <taxon>Mollusca</taxon>
        <taxon>Bivalvia</taxon>
        <taxon>Autobranchia</taxon>
        <taxon>Pteriomorphia</taxon>
        <taxon>Mytilida</taxon>
        <taxon>Mytiloidea</taxon>
        <taxon>Mytilidae</taxon>
        <taxon>Mytilinae</taxon>
        <taxon>Mytilus</taxon>
    </lineage>
</organism>
<dbReference type="FunFam" id="3.40.50.1820:FF:000068">
    <property type="entry name" value="Lipid droplet associated hydrolase"/>
    <property type="match status" value="1"/>
</dbReference>
<dbReference type="AlphaFoldDB" id="A0A8B6HAT6"/>
<reference evidence="11" key="1">
    <citation type="submission" date="2018-11" db="EMBL/GenBank/DDBJ databases">
        <authorList>
            <person name="Alioto T."/>
            <person name="Alioto T."/>
        </authorList>
    </citation>
    <scope>NUCLEOTIDE SEQUENCE</scope>
</reference>
<dbReference type="PANTHER" id="PTHR13390:SF0">
    <property type="entry name" value="LIPID DROPLET-ASSOCIATED HYDROLASE"/>
    <property type="match status" value="1"/>
</dbReference>
<dbReference type="GO" id="GO:0019915">
    <property type="term" value="P:lipid storage"/>
    <property type="evidence" value="ECO:0007669"/>
    <property type="project" value="InterPro"/>
</dbReference>
<evidence type="ECO:0000256" key="8">
    <source>
        <dbReference type="ARBA" id="ARBA00031924"/>
    </source>
</evidence>
<evidence type="ECO:0000313" key="11">
    <source>
        <dbReference type="EMBL" id="VDI76105.1"/>
    </source>
</evidence>
<evidence type="ECO:0000256" key="2">
    <source>
        <dbReference type="ARBA" id="ARBA00004502"/>
    </source>
</evidence>
<dbReference type="GO" id="GO:0005811">
    <property type="term" value="C:lipid droplet"/>
    <property type="evidence" value="ECO:0007669"/>
    <property type="project" value="UniProtKB-SubCell"/>
</dbReference>
<evidence type="ECO:0000256" key="6">
    <source>
        <dbReference type="ARBA" id="ARBA00022801"/>
    </source>
</evidence>
<dbReference type="GO" id="GO:0005783">
    <property type="term" value="C:endoplasmic reticulum"/>
    <property type="evidence" value="ECO:0007669"/>
    <property type="project" value="UniProtKB-SubCell"/>
</dbReference>
<dbReference type="SUPFAM" id="SSF53474">
    <property type="entry name" value="alpha/beta-Hydrolases"/>
    <property type="match status" value="1"/>
</dbReference>
<proteinExistence type="inferred from homology"/>
<dbReference type="GO" id="GO:0034389">
    <property type="term" value="P:lipid droplet organization"/>
    <property type="evidence" value="ECO:0007669"/>
    <property type="project" value="UniProtKB-ARBA"/>
</dbReference>